<gene>
    <name evidence="2" type="ORF">RM704_35575</name>
</gene>
<accession>A0ABU2Z830</accession>
<evidence type="ECO:0000256" key="1">
    <source>
        <dbReference type="SAM" id="Phobius"/>
    </source>
</evidence>
<feature type="transmembrane region" description="Helical" evidence="1">
    <location>
        <begin position="170"/>
        <end position="189"/>
    </location>
</feature>
<keyword evidence="1" id="KW-0812">Transmembrane</keyword>
<evidence type="ECO:0000313" key="2">
    <source>
        <dbReference type="EMBL" id="MDT0572726.1"/>
    </source>
</evidence>
<reference evidence="2" key="1">
    <citation type="submission" date="2024-05" db="EMBL/GenBank/DDBJ databases">
        <title>30 novel species of actinomycetes from the DSMZ collection.</title>
        <authorList>
            <person name="Nouioui I."/>
        </authorList>
    </citation>
    <scope>NUCLEOTIDE SEQUENCE</scope>
    <source>
        <strain evidence="2">DSM 3412</strain>
    </source>
</reference>
<comment type="caution">
    <text evidence="2">The sequence shown here is derived from an EMBL/GenBank/DDBJ whole genome shotgun (WGS) entry which is preliminary data.</text>
</comment>
<name>A0ABU2Z830_9ACTN</name>
<dbReference type="EMBL" id="JAVRFJ010000041">
    <property type="protein sequence ID" value="MDT0572726.1"/>
    <property type="molecule type" value="Genomic_DNA"/>
</dbReference>
<organism evidence="2 3">
    <name type="scientific">Streptomyces gottesmaniae</name>
    <dbReference type="NCBI Taxonomy" id="3075518"/>
    <lineage>
        <taxon>Bacteria</taxon>
        <taxon>Bacillati</taxon>
        <taxon>Actinomycetota</taxon>
        <taxon>Actinomycetes</taxon>
        <taxon>Kitasatosporales</taxon>
        <taxon>Streptomycetaceae</taxon>
        <taxon>Streptomyces</taxon>
    </lineage>
</organism>
<feature type="transmembrane region" description="Helical" evidence="1">
    <location>
        <begin position="45"/>
        <end position="67"/>
    </location>
</feature>
<keyword evidence="3" id="KW-1185">Reference proteome</keyword>
<keyword evidence="1" id="KW-0472">Membrane</keyword>
<keyword evidence="1" id="KW-1133">Transmembrane helix</keyword>
<proteinExistence type="predicted"/>
<evidence type="ECO:0008006" key="4">
    <source>
        <dbReference type="Google" id="ProtNLM"/>
    </source>
</evidence>
<dbReference type="Proteomes" id="UP001180737">
    <property type="component" value="Unassembled WGS sequence"/>
</dbReference>
<evidence type="ECO:0000313" key="3">
    <source>
        <dbReference type="Proteomes" id="UP001180737"/>
    </source>
</evidence>
<dbReference type="RefSeq" id="WP_033527869.1">
    <property type="nucleotide sequence ID" value="NZ_JAVRFJ010000041.1"/>
</dbReference>
<protein>
    <recommendedName>
        <fullName evidence="4">ABC transporter permease</fullName>
    </recommendedName>
</protein>
<sequence>MRWLTLYTRSRQVPASLAAVLIGAAAVWASVARDGGGGPADPRTPVFVLVAGVTAASIGLGGQDLALDRTAAIRWRPRRAAHVLLIGAVVGAVLLAVGATTDIDPVAPEFVLRDSAGLTGLVALGAVVCGAPYAWTPAVVWLSFSVFAPPPTNAPMEVATWMLLPPGTPAATWTALALAVTGVTVYALAGPRR</sequence>
<feature type="transmembrane region" description="Helical" evidence="1">
    <location>
        <begin position="79"/>
        <end position="99"/>
    </location>
</feature>